<organism evidence="1 2">
    <name type="scientific">Burkholderia cenocepacia</name>
    <dbReference type="NCBI Taxonomy" id="95486"/>
    <lineage>
        <taxon>Bacteria</taxon>
        <taxon>Pseudomonadati</taxon>
        <taxon>Pseudomonadota</taxon>
        <taxon>Betaproteobacteria</taxon>
        <taxon>Burkholderiales</taxon>
        <taxon>Burkholderiaceae</taxon>
        <taxon>Burkholderia</taxon>
        <taxon>Burkholderia cepacia complex</taxon>
    </lineage>
</organism>
<accession>A0A3S9NDP1</accession>
<dbReference type="EMBL" id="CP034546">
    <property type="protein sequence ID" value="AZQ53899.1"/>
    <property type="molecule type" value="Genomic_DNA"/>
</dbReference>
<evidence type="ECO:0000313" key="1">
    <source>
        <dbReference type="EMBL" id="AZQ53899.1"/>
    </source>
</evidence>
<dbReference type="Proteomes" id="UP000277191">
    <property type="component" value="Chromosome 2"/>
</dbReference>
<protein>
    <submittedName>
        <fullName evidence="1">Uncharacterized protein</fullName>
    </submittedName>
</protein>
<gene>
    <name evidence="1" type="ORF">D5R55_18075</name>
</gene>
<sequence length="59" mass="6572">MTKRYNGWVRDCADLCAFLASSKTCRQSVRHGQCEARQVGQTSPCTALADRGRFGFVMV</sequence>
<name>A0A3S9NDP1_9BURK</name>
<reference evidence="1 2" key="1">
    <citation type="submission" date="2018-12" db="EMBL/GenBank/DDBJ databases">
        <title>Cadmium resistance mechanism in endophytic bacteria Burkholderia cenocepacia YG-3.</title>
        <authorList>
            <person name="Zhang X."/>
            <person name="Wang X."/>
            <person name="Zhu Y."/>
        </authorList>
    </citation>
    <scope>NUCLEOTIDE SEQUENCE [LARGE SCALE GENOMIC DNA]</scope>
    <source>
        <strain evidence="1 2">YG-3</strain>
    </source>
</reference>
<dbReference type="AlphaFoldDB" id="A0A3S9NDP1"/>
<proteinExistence type="predicted"/>
<evidence type="ECO:0000313" key="2">
    <source>
        <dbReference type="Proteomes" id="UP000277191"/>
    </source>
</evidence>